<sequence>MVHDRLRRRSYAAIDLGTNNCRLLIARPDGDGFRVTDAYSRIVRLGEGVGESRRLGEPAMARTIEALKVCADKIARHHCWDVRCVATAACRSADNAGEFIARVKRETGLRLEIIDAAEEAALALAGCKSLLLGQSEPTLVFDIGGGSTELALAEPFGGGEHHLVRYASFPIGVVNFAERFGGVDVDDDTYRRMVAASEEAIMDFQIETRAAMDRPFRLLGTSGTVTTLAGVFLDLVRYDRTAVDGLTMPAARMTEISDHLRRLTLKERAAHPCVGAGRADLVVGGCAILQAILNLWPVQEITVADRGLREGILLELMNADAPLLAAGD</sequence>
<dbReference type="Pfam" id="PF02541">
    <property type="entry name" value="Ppx-GppA"/>
    <property type="match status" value="1"/>
</dbReference>
<dbReference type="PANTHER" id="PTHR30005">
    <property type="entry name" value="EXOPOLYPHOSPHATASE"/>
    <property type="match status" value="1"/>
</dbReference>
<dbReference type="Gene3D" id="3.30.420.40">
    <property type="match status" value="1"/>
</dbReference>
<dbReference type="Proteomes" id="UP000229498">
    <property type="component" value="Unassembled WGS sequence"/>
</dbReference>
<protein>
    <submittedName>
        <fullName evidence="2">Exopolyphosphatase</fullName>
    </submittedName>
</protein>
<dbReference type="PANTHER" id="PTHR30005:SF0">
    <property type="entry name" value="RETROGRADE REGULATION PROTEIN 2"/>
    <property type="match status" value="1"/>
</dbReference>
<evidence type="ECO:0000313" key="3">
    <source>
        <dbReference type="Proteomes" id="UP000229498"/>
    </source>
</evidence>
<dbReference type="InterPro" id="IPR043129">
    <property type="entry name" value="ATPase_NBD"/>
</dbReference>
<name>A0A2M9G1Y1_9PROT</name>
<dbReference type="SUPFAM" id="SSF53067">
    <property type="entry name" value="Actin-like ATPase domain"/>
    <property type="match status" value="2"/>
</dbReference>
<organism evidence="2 3">
    <name type="scientific">Minwuia thermotolerans</name>
    <dbReference type="NCBI Taxonomy" id="2056226"/>
    <lineage>
        <taxon>Bacteria</taxon>
        <taxon>Pseudomonadati</taxon>
        <taxon>Pseudomonadota</taxon>
        <taxon>Alphaproteobacteria</taxon>
        <taxon>Minwuiales</taxon>
        <taxon>Minwuiaceae</taxon>
        <taxon>Minwuia</taxon>
    </lineage>
</organism>
<evidence type="ECO:0000313" key="2">
    <source>
        <dbReference type="EMBL" id="PJK29696.1"/>
    </source>
</evidence>
<dbReference type="GO" id="GO:0016462">
    <property type="term" value="F:pyrophosphatase activity"/>
    <property type="evidence" value="ECO:0007669"/>
    <property type="project" value="TreeGrafter"/>
</dbReference>
<comment type="caution">
    <text evidence="2">The sequence shown here is derived from an EMBL/GenBank/DDBJ whole genome shotgun (WGS) entry which is preliminary data.</text>
</comment>
<dbReference type="Gene3D" id="3.30.420.150">
    <property type="entry name" value="Exopolyphosphatase. Domain 2"/>
    <property type="match status" value="1"/>
</dbReference>
<dbReference type="InterPro" id="IPR050273">
    <property type="entry name" value="GppA/Ppx_hydrolase"/>
</dbReference>
<evidence type="ECO:0000259" key="1">
    <source>
        <dbReference type="Pfam" id="PF02541"/>
    </source>
</evidence>
<dbReference type="OrthoDB" id="9793035at2"/>
<accession>A0A2M9G1Y1</accession>
<proteinExistence type="predicted"/>
<keyword evidence="3" id="KW-1185">Reference proteome</keyword>
<gene>
    <name evidence="2" type="ORF">CVT23_11675</name>
</gene>
<reference evidence="2 3" key="1">
    <citation type="submission" date="2017-11" db="EMBL/GenBank/DDBJ databases">
        <title>Draft genome sequence of Rhizobiales bacterium SY3-13.</title>
        <authorList>
            <person name="Sun C."/>
        </authorList>
    </citation>
    <scope>NUCLEOTIDE SEQUENCE [LARGE SCALE GENOMIC DNA]</scope>
    <source>
        <strain evidence="2 3">SY3-13</strain>
    </source>
</reference>
<dbReference type="EMBL" id="PHIG01000032">
    <property type="protein sequence ID" value="PJK29696.1"/>
    <property type="molecule type" value="Genomic_DNA"/>
</dbReference>
<feature type="domain" description="Ppx/GppA phosphatase N-terminal" evidence="1">
    <location>
        <begin position="27"/>
        <end position="318"/>
    </location>
</feature>
<dbReference type="CDD" id="cd24054">
    <property type="entry name" value="ASKHA_NBD_AaPPX-GppA_MtPPX2-like"/>
    <property type="match status" value="1"/>
</dbReference>
<dbReference type="InterPro" id="IPR003695">
    <property type="entry name" value="Ppx_GppA_N"/>
</dbReference>
<dbReference type="AlphaFoldDB" id="A0A2M9G1Y1"/>